<dbReference type="InterPro" id="IPR026749">
    <property type="entry name" value="Tmem135"/>
</dbReference>
<evidence type="ECO:0000313" key="1">
    <source>
        <dbReference type="EMBL" id="TNV75837.1"/>
    </source>
</evidence>
<proteinExistence type="predicted"/>
<sequence length="243" mass="27876">MSDWSFTGPINRNNLNRNQPQWGGNQSALDQLLPSFVKNLYRYKTFHCQHESSTCVKNAIQGLLQSLIQGIKLRAIFAIIMLLLRKNTVSAILSDPINFMRFPVFLALQSFTYKLALCALRILRRKGDQDGRNPFIAGALSGLSILLIKDESFRALLALYMFVRSARIWVDTKEAQGSITSQQINIGLLVLGIAMSMTFSGLYMMDWNIWANSKWQALHWIFGFNNQPNDRIFRDILRQRLKV</sequence>
<evidence type="ECO:0008006" key="3">
    <source>
        <dbReference type="Google" id="ProtNLM"/>
    </source>
</evidence>
<gene>
    <name evidence="1" type="ORF">FGO68_gene4158</name>
</gene>
<organism evidence="1 2">
    <name type="scientific">Halteria grandinella</name>
    <dbReference type="NCBI Taxonomy" id="5974"/>
    <lineage>
        <taxon>Eukaryota</taxon>
        <taxon>Sar</taxon>
        <taxon>Alveolata</taxon>
        <taxon>Ciliophora</taxon>
        <taxon>Intramacronucleata</taxon>
        <taxon>Spirotrichea</taxon>
        <taxon>Stichotrichia</taxon>
        <taxon>Sporadotrichida</taxon>
        <taxon>Halteriidae</taxon>
        <taxon>Halteria</taxon>
    </lineage>
</organism>
<evidence type="ECO:0000313" key="2">
    <source>
        <dbReference type="Proteomes" id="UP000785679"/>
    </source>
</evidence>
<comment type="caution">
    <text evidence="1">The sequence shown here is derived from an EMBL/GenBank/DDBJ whole genome shotgun (WGS) entry which is preliminary data.</text>
</comment>
<protein>
    <recommendedName>
        <fullName evidence="3">Transmembrane protein</fullName>
    </recommendedName>
</protein>
<dbReference type="EMBL" id="RRYP01014719">
    <property type="protein sequence ID" value="TNV75837.1"/>
    <property type="molecule type" value="Genomic_DNA"/>
</dbReference>
<keyword evidence="2" id="KW-1185">Reference proteome</keyword>
<dbReference type="Proteomes" id="UP000785679">
    <property type="component" value="Unassembled WGS sequence"/>
</dbReference>
<reference evidence="1" key="1">
    <citation type="submission" date="2019-06" db="EMBL/GenBank/DDBJ databases">
        <authorList>
            <person name="Zheng W."/>
        </authorList>
    </citation>
    <scope>NUCLEOTIDE SEQUENCE</scope>
    <source>
        <strain evidence="1">QDHG01</strain>
    </source>
</reference>
<dbReference type="OrthoDB" id="296975at2759"/>
<dbReference type="AlphaFoldDB" id="A0A8J8NIR1"/>
<dbReference type="PANTHER" id="PTHR12459">
    <property type="entry name" value="TRANSMEMBRANE PROTEIN 135-RELATED"/>
    <property type="match status" value="1"/>
</dbReference>
<accession>A0A8J8NIR1</accession>
<name>A0A8J8NIR1_HALGN</name>